<keyword evidence="1" id="KW-0040">ANK repeat</keyword>
<dbReference type="SUPFAM" id="SSF48403">
    <property type="entry name" value="Ankyrin repeat"/>
    <property type="match status" value="1"/>
</dbReference>
<dbReference type="Gene3D" id="1.25.40.20">
    <property type="entry name" value="Ankyrin repeat-containing domain"/>
    <property type="match status" value="1"/>
</dbReference>
<evidence type="ECO:0000313" key="2">
    <source>
        <dbReference type="EMBL" id="OJJ05076.1"/>
    </source>
</evidence>
<dbReference type="GeneID" id="63733357"/>
<dbReference type="PANTHER" id="PTHR46224:SF64">
    <property type="entry name" value="IQ MOTIF AND ANKYRIN REPEAT DOMAIN-CONTAINING PROTEIN 1"/>
    <property type="match status" value="1"/>
</dbReference>
<dbReference type="InterPro" id="IPR002110">
    <property type="entry name" value="Ankyrin_rpt"/>
</dbReference>
<name>A0A1L9PUI1_ASPVE</name>
<protein>
    <submittedName>
        <fullName evidence="2">Uncharacterized protein</fullName>
    </submittedName>
</protein>
<evidence type="ECO:0000256" key="1">
    <source>
        <dbReference type="PROSITE-ProRule" id="PRU00023"/>
    </source>
</evidence>
<organism evidence="2 3">
    <name type="scientific">Aspergillus versicolor CBS 583.65</name>
    <dbReference type="NCBI Taxonomy" id="1036611"/>
    <lineage>
        <taxon>Eukaryota</taxon>
        <taxon>Fungi</taxon>
        <taxon>Dikarya</taxon>
        <taxon>Ascomycota</taxon>
        <taxon>Pezizomycotina</taxon>
        <taxon>Eurotiomycetes</taxon>
        <taxon>Eurotiomycetidae</taxon>
        <taxon>Eurotiales</taxon>
        <taxon>Aspergillaceae</taxon>
        <taxon>Aspergillus</taxon>
        <taxon>Aspergillus subgen. Nidulantes</taxon>
    </lineage>
</organism>
<dbReference type="PROSITE" id="PS50297">
    <property type="entry name" value="ANK_REP_REGION"/>
    <property type="match status" value="1"/>
</dbReference>
<dbReference type="Pfam" id="PF12796">
    <property type="entry name" value="Ank_2"/>
    <property type="match status" value="1"/>
</dbReference>
<dbReference type="InterPro" id="IPR051616">
    <property type="entry name" value="Cul2-RING_E3_ligase_SR"/>
</dbReference>
<dbReference type="PANTHER" id="PTHR46224">
    <property type="entry name" value="ANKYRIN REPEAT FAMILY PROTEIN"/>
    <property type="match status" value="1"/>
</dbReference>
<dbReference type="AlphaFoldDB" id="A0A1L9PUI1"/>
<dbReference type="VEuPathDB" id="FungiDB:ASPVEDRAFT_86439"/>
<keyword evidence="3" id="KW-1185">Reference proteome</keyword>
<dbReference type="PROSITE" id="PS50088">
    <property type="entry name" value="ANK_REPEAT"/>
    <property type="match status" value="1"/>
</dbReference>
<dbReference type="OrthoDB" id="3246549at2759"/>
<proteinExistence type="predicted"/>
<dbReference type="RefSeq" id="XP_040670838.1">
    <property type="nucleotide sequence ID" value="XM_040817846.1"/>
</dbReference>
<dbReference type="STRING" id="1036611.A0A1L9PUI1"/>
<reference evidence="3" key="1">
    <citation type="journal article" date="2017" name="Genome Biol.">
        <title>Comparative genomics reveals high biological diversity and specific adaptations in the industrially and medically important fungal genus Aspergillus.</title>
        <authorList>
            <person name="de Vries R.P."/>
            <person name="Riley R."/>
            <person name="Wiebenga A."/>
            <person name="Aguilar-Osorio G."/>
            <person name="Amillis S."/>
            <person name="Uchima C.A."/>
            <person name="Anderluh G."/>
            <person name="Asadollahi M."/>
            <person name="Askin M."/>
            <person name="Barry K."/>
            <person name="Battaglia E."/>
            <person name="Bayram O."/>
            <person name="Benocci T."/>
            <person name="Braus-Stromeyer S.A."/>
            <person name="Caldana C."/>
            <person name="Canovas D."/>
            <person name="Cerqueira G.C."/>
            <person name="Chen F."/>
            <person name="Chen W."/>
            <person name="Choi C."/>
            <person name="Clum A."/>
            <person name="Dos Santos R.A."/>
            <person name="Damasio A.R."/>
            <person name="Diallinas G."/>
            <person name="Emri T."/>
            <person name="Fekete E."/>
            <person name="Flipphi M."/>
            <person name="Freyberg S."/>
            <person name="Gallo A."/>
            <person name="Gournas C."/>
            <person name="Habgood R."/>
            <person name="Hainaut M."/>
            <person name="Harispe M.L."/>
            <person name="Henrissat B."/>
            <person name="Hilden K.S."/>
            <person name="Hope R."/>
            <person name="Hossain A."/>
            <person name="Karabika E."/>
            <person name="Karaffa L."/>
            <person name="Karanyi Z."/>
            <person name="Krasevec N."/>
            <person name="Kuo A."/>
            <person name="Kusch H."/>
            <person name="LaButti K."/>
            <person name="Lagendijk E.L."/>
            <person name="Lapidus A."/>
            <person name="Levasseur A."/>
            <person name="Lindquist E."/>
            <person name="Lipzen A."/>
            <person name="Logrieco A.F."/>
            <person name="MacCabe A."/>
            <person name="Maekelae M.R."/>
            <person name="Malavazi I."/>
            <person name="Melin P."/>
            <person name="Meyer V."/>
            <person name="Mielnichuk N."/>
            <person name="Miskei M."/>
            <person name="Molnar A.P."/>
            <person name="Mule G."/>
            <person name="Ngan C.Y."/>
            <person name="Orejas M."/>
            <person name="Orosz E."/>
            <person name="Ouedraogo J.P."/>
            <person name="Overkamp K.M."/>
            <person name="Park H.-S."/>
            <person name="Perrone G."/>
            <person name="Piumi F."/>
            <person name="Punt P.J."/>
            <person name="Ram A.F."/>
            <person name="Ramon A."/>
            <person name="Rauscher S."/>
            <person name="Record E."/>
            <person name="Riano-Pachon D.M."/>
            <person name="Robert V."/>
            <person name="Roehrig J."/>
            <person name="Ruller R."/>
            <person name="Salamov A."/>
            <person name="Salih N.S."/>
            <person name="Samson R.A."/>
            <person name="Sandor E."/>
            <person name="Sanguinetti M."/>
            <person name="Schuetze T."/>
            <person name="Sepcic K."/>
            <person name="Shelest E."/>
            <person name="Sherlock G."/>
            <person name="Sophianopoulou V."/>
            <person name="Squina F.M."/>
            <person name="Sun H."/>
            <person name="Susca A."/>
            <person name="Todd R.B."/>
            <person name="Tsang A."/>
            <person name="Unkles S.E."/>
            <person name="van de Wiele N."/>
            <person name="van Rossen-Uffink D."/>
            <person name="Oliveira J.V."/>
            <person name="Vesth T.C."/>
            <person name="Visser J."/>
            <person name="Yu J.-H."/>
            <person name="Zhou M."/>
            <person name="Andersen M.R."/>
            <person name="Archer D.B."/>
            <person name="Baker S.E."/>
            <person name="Benoit I."/>
            <person name="Brakhage A.A."/>
            <person name="Braus G.H."/>
            <person name="Fischer R."/>
            <person name="Frisvad J.C."/>
            <person name="Goldman G.H."/>
            <person name="Houbraken J."/>
            <person name="Oakley B."/>
            <person name="Pocsi I."/>
            <person name="Scazzocchio C."/>
            <person name="Seiboth B."/>
            <person name="vanKuyk P.A."/>
            <person name="Wortman J."/>
            <person name="Dyer P.S."/>
            <person name="Grigoriev I.V."/>
        </authorList>
    </citation>
    <scope>NUCLEOTIDE SEQUENCE [LARGE SCALE GENOMIC DNA]</scope>
    <source>
        <strain evidence="3">CBS 583.65</strain>
    </source>
</reference>
<evidence type="ECO:0000313" key="3">
    <source>
        <dbReference type="Proteomes" id="UP000184073"/>
    </source>
</evidence>
<dbReference type="Proteomes" id="UP000184073">
    <property type="component" value="Unassembled WGS sequence"/>
</dbReference>
<accession>A0A1L9PUI1</accession>
<gene>
    <name evidence="2" type="ORF">ASPVEDRAFT_86439</name>
</gene>
<dbReference type="EMBL" id="KV878132">
    <property type="protein sequence ID" value="OJJ05076.1"/>
    <property type="molecule type" value="Genomic_DNA"/>
</dbReference>
<sequence length="555" mass="62602">MPNEGIKSDHHLPLEILFEIVDIAVLRFPTHEVFGVWGVNETFAYQAEKTLFRLLDREPRKWDSVPHSLRVKYLQRKYDPDPDCCYLSEFIHEMLVLETTADRATLTNKLIEGIAHGHYRLRYLLGPKAEMRSTPWLKSWTHGTLADDFHVLLACRAIHRQDVSEFQAIFPACNAVYGYRFQLSILEEAARSGNREIVTILLPYTMTQELHASQTSRINYVMGNATRLRHQPNHSGIETGFTRALVPIAIKSENREALEVWFEALKKLPGQTFEATTVSIMKALMVEPEAYRTKLSEWFWMSLSQTVTSKNIQHATFVSAIESNDIATIDSVLSDEDFDPCFVPPGKDGNLLLVVIRNCKNKWYRSSVVKALLERDVHPNTSKGNDPTPLHQAISEEDHDLASLLLDFGADVYPGTSNSPIAGRRSQLLVAAVLLGHSKIVKMLLDKGVSPYIKGSASIHRVQLITGPSPGSLWGILWQYCGSNTLRRQEYDERVRAGAIPLNYWEAGQLHAAAYSGINGPTADKEVYETRVWYRLLEVEAFPPQTAVAGYTAGR</sequence>
<feature type="repeat" description="ANK" evidence="1">
    <location>
        <begin position="385"/>
        <end position="412"/>
    </location>
</feature>
<dbReference type="InterPro" id="IPR036770">
    <property type="entry name" value="Ankyrin_rpt-contain_sf"/>
</dbReference>
<dbReference type="SMART" id="SM00248">
    <property type="entry name" value="ANK"/>
    <property type="match status" value="3"/>
</dbReference>